<accession>A0A679JPT1</accession>
<dbReference type="PANTHER" id="PTHR30002">
    <property type="entry name" value="EPOXYQUEUOSINE REDUCTASE"/>
    <property type="match status" value="1"/>
</dbReference>
<dbReference type="InterPro" id="IPR013542">
    <property type="entry name" value="QueG_DUF1730"/>
</dbReference>
<evidence type="ECO:0000313" key="10">
    <source>
        <dbReference type="EMBL" id="CAA2138643.1"/>
    </source>
</evidence>
<dbReference type="GO" id="GO:0051539">
    <property type="term" value="F:4 iron, 4 sulfur cluster binding"/>
    <property type="evidence" value="ECO:0007669"/>
    <property type="project" value="UniProtKB-KW"/>
</dbReference>
<evidence type="ECO:0000256" key="1">
    <source>
        <dbReference type="ARBA" id="ARBA00022485"/>
    </source>
</evidence>
<evidence type="ECO:0000256" key="2">
    <source>
        <dbReference type="ARBA" id="ARBA00022490"/>
    </source>
</evidence>
<dbReference type="Gene3D" id="3.30.70.20">
    <property type="match status" value="1"/>
</dbReference>
<geneLocation type="plasmid" evidence="10">
    <name>1</name>
</geneLocation>
<protein>
    <submittedName>
        <fullName evidence="10">Epoxyqueuosine reductase</fullName>
        <ecNumber evidence="10">1.17.99.6</ecNumber>
    </submittedName>
</protein>
<sequence>MRVTTPDAVPALRERLPAWLDAGHHGEMEWMVERADQRADPSILWPGVRSIVMLGMNYGPEVDPLSLLALKDCGAIAAYAQRRDYHDVVKGKLKELGGYLSAKGDVRVKVFVDTAPVMEKPLAAAAGLGWQGKHTVLVSREHGNWLLLGAIYTSADLVPDLPEADRCGSCRRCLDICPTAAFPAPYQLDARRCISYLTIEHEGPIAPEFREAIGNRVFGCDDCLAVCPWNKFAAAASEARLGARADLAAPPLAELARLDDAAFRARFAGTSVKRTGRDRFLRNVLIAIGNSGDPALAREAERCLSDPSPLVRGMAVWASSRLTDGAAMRGLFNSHAIGETDAEVGAEWRAALDHAGNTTA</sequence>
<dbReference type="EC" id="1.17.99.6" evidence="10"/>
<dbReference type="PROSITE" id="PS00198">
    <property type="entry name" value="4FE4S_FER_1"/>
    <property type="match status" value="1"/>
</dbReference>
<dbReference type="GO" id="GO:0046872">
    <property type="term" value="F:metal ion binding"/>
    <property type="evidence" value="ECO:0007669"/>
    <property type="project" value="UniProtKB-KW"/>
</dbReference>
<dbReference type="InterPro" id="IPR017896">
    <property type="entry name" value="4Fe4S_Fe-S-bd"/>
</dbReference>
<dbReference type="NCBIfam" id="TIGR00276">
    <property type="entry name" value="tRNA epoxyqueuosine(34) reductase QueG"/>
    <property type="match status" value="1"/>
</dbReference>
<gene>
    <name evidence="10" type="primary">queG</name>
    <name evidence="10" type="ORF">MBLL_01246</name>
</gene>
<dbReference type="EMBL" id="LR743510">
    <property type="protein sequence ID" value="CAA2138643.1"/>
    <property type="molecule type" value="Genomic_DNA"/>
</dbReference>
<dbReference type="PROSITE" id="PS51379">
    <property type="entry name" value="4FE4S_FER_2"/>
    <property type="match status" value="1"/>
</dbReference>
<evidence type="ECO:0000256" key="8">
    <source>
        <dbReference type="ARBA" id="ARBA00023014"/>
    </source>
</evidence>
<dbReference type="InterPro" id="IPR004453">
    <property type="entry name" value="QueG"/>
</dbReference>
<evidence type="ECO:0000256" key="3">
    <source>
        <dbReference type="ARBA" id="ARBA00022694"/>
    </source>
</evidence>
<evidence type="ECO:0000256" key="6">
    <source>
        <dbReference type="ARBA" id="ARBA00023002"/>
    </source>
</evidence>
<dbReference type="GO" id="GO:0052693">
    <property type="term" value="F:epoxyqueuosine reductase activity"/>
    <property type="evidence" value="ECO:0007669"/>
    <property type="project" value="UniProtKB-EC"/>
</dbReference>
<name>A0A679JPT1_9HYPH</name>
<reference evidence="10" key="1">
    <citation type="submission" date="2019-12" db="EMBL/GenBank/DDBJ databases">
        <authorList>
            <person name="Cremers G."/>
        </authorList>
    </citation>
    <scope>NUCLEOTIDE SEQUENCE</scope>
    <source>
        <strain evidence="10">Mbul2</strain>
        <plasmid evidence="10">1</plasmid>
    </source>
</reference>
<dbReference type="PANTHER" id="PTHR30002:SF4">
    <property type="entry name" value="EPOXYQUEUOSINE REDUCTASE"/>
    <property type="match status" value="1"/>
</dbReference>
<evidence type="ECO:0000256" key="5">
    <source>
        <dbReference type="ARBA" id="ARBA00022785"/>
    </source>
</evidence>
<proteinExistence type="predicted"/>
<keyword evidence="2" id="KW-0963">Cytoplasm</keyword>
<dbReference type="AlphaFoldDB" id="A0A679JPT1"/>
<keyword evidence="1" id="KW-0004">4Fe-4S</keyword>
<keyword evidence="5" id="KW-0671">Queuosine biosynthesis</keyword>
<keyword evidence="8" id="KW-0411">Iron-sulfur</keyword>
<keyword evidence="3" id="KW-0819">tRNA processing</keyword>
<evidence type="ECO:0000259" key="9">
    <source>
        <dbReference type="PROSITE" id="PS51379"/>
    </source>
</evidence>
<evidence type="ECO:0000256" key="4">
    <source>
        <dbReference type="ARBA" id="ARBA00022723"/>
    </source>
</evidence>
<evidence type="ECO:0000256" key="7">
    <source>
        <dbReference type="ARBA" id="ARBA00023004"/>
    </source>
</evidence>
<keyword evidence="7" id="KW-0408">Iron</keyword>
<keyword evidence="4" id="KW-0479">Metal-binding</keyword>
<keyword evidence="10" id="KW-0614">Plasmid</keyword>
<feature type="domain" description="4Fe-4S ferredoxin-type" evidence="9">
    <location>
        <begin position="157"/>
        <end position="187"/>
    </location>
</feature>
<dbReference type="GO" id="GO:0008616">
    <property type="term" value="P:tRNA queuosine(34) biosynthetic process"/>
    <property type="evidence" value="ECO:0007669"/>
    <property type="project" value="UniProtKB-KW"/>
</dbReference>
<dbReference type="InterPro" id="IPR017900">
    <property type="entry name" value="4Fe4S_Fe_S_CS"/>
</dbReference>
<organism evidence="10">
    <name type="scientific">Methylobacterium bullatum</name>
    <dbReference type="NCBI Taxonomy" id="570505"/>
    <lineage>
        <taxon>Bacteria</taxon>
        <taxon>Pseudomonadati</taxon>
        <taxon>Pseudomonadota</taxon>
        <taxon>Alphaproteobacteria</taxon>
        <taxon>Hyphomicrobiales</taxon>
        <taxon>Methylobacteriaceae</taxon>
        <taxon>Methylobacterium</taxon>
    </lineage>
</organism>
<keyword evidence="6 10" id="KW-0560">Oxidoreductase</keyword>
<dbReference type="SUPFAM" id="SSF46548">
    <property type="entry name" value="alpha-helical ferredoxin"/>
    <property type="match status" value="1"/>
</dbReference>
<dbReference type="Pfam" id="PF13484">
    <property type="entry name" value="Fer4_16"/>
    <property type="match status" value="1"/>
</dbReference>
<dbReference type="Pfam" id="PF08331">
    <property type="entry name" value="QueG_DUF1730"/>
    <property type="match status" value="1"/>
</dbReference>